<reference evidence="4" key="1">
    <citation type="submission" date="2023-06" db="EMBL/GenBank/DDBJ databases">
        <title>MT1 and MT2 Draft Genomes of Novel Species.</title>
        <authorList>
            <person name="Venkateswaran K."/>
        </authorList>
    </citation>
    <scope>NUCLEOTIDE SEQUENCE</scope>
    <source>
        <strain evidence="4">F6_8S_P_1B</strain>
    </source>
</reference>
<proteinExistence type="predicted"/>
<evidence type="ECO:0000313" key="5">
    <source>
        <dbReference type="Proteomes" id="UP001174208"/>
    </source>
</evidence>
<name>A0ABT8KB31_9MICO</name>
<dbReference type="RefSeq" id="WP_301210759.1">
    <property type="nucleotide sequence ID" value="NZ_JAROCF010000001.1"/>
</dbReference>
<accession>A0ABT8KB31</accession>
<dbReference type="Pfam" id="PF20906">
    <property type="entry name" value="S-Me-THD_C"/>
    <property type="match status" value="1"/>
</dbReference>
<evidence type="ECO:0000256" key="1">
    <source>
        <dbReference type="SAM" id="MobiDB-lite"/>
    </source>
</evidence>
<protein>
    <submittedName>
        <fullName evidence="4">DUF917 domain-containing protein</fullName>
    </submittedName>
</protein>
<sequence length="365" mass="37031">MRTLGPGRLDALSRGFSLLGSGGGGTTTLLRLMAARAPVWPVRLHDVADLDPATPCATVAFAGSTHLLTERIPAATAFDPLLAAAERWTGVAARAVCAMEGGGMNGLSPLLVADRLAVVDADCMGRALPRLDQVSLLVDEVPGVVTVCDTGRGVVVIESARAADVESQVRAAIVQAGGTAAVLMAGFTVGDLREHAVNGTISRALELGERMTEAVSGSADALVSALGGRLVGAGRVTRIEPSAHDPYVSALQVDGDDGSLLRLVAGSELLAVVRDGETVAATPEIIVALDTLSRDILQADGVTLARHVTVLALPAPAWWTERAARLRRITPSAFGLDGVDGPGGVDGLDGPAGSAGVDGDGVDAA</sequence>
<dbReference type="Proteomes" id="UP001174208">
    <property type="component" value="Unassembled WGS sequence"/>
</dbReference>
<dbReference type="InterPro" id="IPR048350">
    <property type="entry name" value="S-Me-THD-like_C"/>
</dbReference>
<dbReference type="InterPro" id="IPR010318">
    <property type="entry name" value="S-Me-THD_N"/>
</dbReference>
<gene>
    <name evidence="4" type="ORF">P5G50_09285</name>
</gene>
<evidence type="ECO:0000313" key="4">
    <source>
        <dbReference type="EMBL" id="MDN4614645.1"/>
    </source>
</evidence>
<feature type="region of interest" description="Disordered" evidence="1">
    <location>
        <begin position="345"/>
        <end position="365"/>
    </location>
</feature>
<dbReference type="InterPro" id="IPR027479">
    <property type="entry name" value="S-Me-THD_N_sf"/>
</dbReference>
<feature type="domain" description="S-Me-THD-like C-terminal" evidence="3">
    <location>
        <begin position="164"/>
        <end position="337"/>
    </location>
</feature>
<feature type="compositionally biased region" description="Low complexity" evidence="1">
    <location>
        <begin position="348"/>
        <end position="365"/>
    </location>
</feature>
<dbReference type="Gene3D" id="3.40.1610.10">
    <property type="entry name" value="CV3147-like domain"/>
    <property type="match status" value="1"/>
</dbReference>
<keyword evidence="5" id="KW-1185">Reference proteome</keyword>
<comment type="caution">
    <text evidence="4">The sequence shown here is derived from an EMBL/GenBank/DDBJ whole genome shotgun (WGS) entry which is preliminary data.</text>
</comment>
<dbReference type="Pfam" id="PF06032">
    <property type="entry name" value="S-Me-THD_N"/>
    <property type="match status" value="1"/>
</dbReference>
<dbReference type="SUPFAM" id="SSF160991">
    <property type="entry name" value="CV3147-like"/>
    <property type="match status" value="1"/>
</dbReference>
<evidence type="ECO:0000259" key="2">
    <source>
        <dbReference type="Pfam" id="PF06032"/>
    </source>
</evidence>
<feature type="domain" description="S-Me-THD N-terminal" evidence="2">
    <location>
        <begin position="9"/>
        <end position="157"/>
    </location>
</feature>
<dbReference type="EMBL" id="JAROCF010000001">
    <property type="protein sequence ID" value="MDN4614645.1"/>
    <property type="molecule type" value="Genomic_DNA"/>
</dbReference>
<evidence type="ECO:0000259" key="3">
    <source>
        <dbReference type="Pfam" id="PF20906"/>
    </source>
</evidence>
<organism evidence="4 5">
    <name type="scientific">Leifsonia williamsii</name>
    <dbReference type="NCBI Taxonomy" id="3035919"/>
    <lineage>
        <taxon>Bacteria</taxon>
        <taxon>Bacillati</taxon>
        <taxon>Actinomycetota</taxon>
        <taxon>Actinomycetes</taxon>
        <taxon>Micrococcales</taxon>
        <taxon>Microbacteriaceae</taxon>
        <taxon>Leifsonia</taxon>
    </lineage>
</organism>